<gene>
    <name evidence="2" type="ORF">VNO78_12609</name>
</gene>
<accession>A0AAN9SNL7</accession>
<dbReference type="GO" id="GO:0006952">
    <property type="term" value="P:defense response"/>
    <property type="evidence" value="ECO:0007669"/>
    <property type="project" value="UniProtKB-KW"/>
</dbReference>
<dbReference type="EMBL" id="JAYMYS010000003">
    <property type="protein sequence ID" value="KAK7401262.1"/>
    <property type="molecule type" value="Genomic_DNA"/>
</dbReference>
<comment type="caution">
    <text evidence="2">The sequence shown here is derived from an EMBL/GenBank/DDBJ whole genome shotgun (WGS) entry which is preliminary data.</text>
</comment>
<dbReference type="SUPFAM" id="SSF52058">
    <property type="entry name" value="L domain-like"/>
    <property type="match status" value="1"/>
</dbReference>
<dbReference type="AlphaFoldDB" id="A0AAN9SNL7"/>
<organism evidence="2 3">
    <name type="scientific">Psophocarpus tetragonolobus</name>
    <name type="common">Winged bean</name>
    <name type="synonym">Dolichos tetragonolobus</name>
    <dbReference type="NCBI Taxonomy" id="3891"/>
    <lineage>
        <taxon>Eukaryota</taxon>
        <taxon>Viridiplantae</taxon>
        <taxon>Streptophyta</taxon>
        <taxon>Embryophyta</taxon>
        <taxon>Tracheophyta</taxon>
        <taxon>Spermatophyta</taxon>
        <taxon>Magnoliopsida</taxon>
        <taxon>eudicotyledons</taxon>
        <taxon>Gunneridae</taxon>
        <taxon>Pentapetalae</taxon>
        <taxon>rosids</taxon>
        <taxon>fabids</taxon>
        <taxon>Fabales</taxon>
        <taxon>Fabaceae</taxon>
        <taxon>Papilionoideae</taxon>
        <taxon>50 kb inversion clade</taxon>
        <taxon>NPAAA clade</taxon>
        <taxon>indigoferoid/millettioid clade</taxon>
        <taxon>Phaseoleae</taxon>
        <taxon>Psophocarpus</taxon>
    </lineage>
</organism>
<dbReference type="Proteomes" id="UP001386955">
    <property type="component" value="Unassembled WGS sequence"/>
</dbReference>
<protein>
    <submittedName>
        <fullName evidence="2">Uncharacterized protein</fullName>
    </submittedName>
</protein>
<sequence>MLEWEDWLLFAGEGISEGKNFPFLCLKSLSLSKCPKLRGNLPSPLPSLTEFSISESNQLKVTSSELKWNTSLEAIHIGEGGEDLFSLIDNLSYRELLIEKCDNLQSLPKMILNVNYLQILDLKDISSSISFRTEGFPTSLKSLQIKNYVNLEFPSHEIWCKYTSLQTLKIFNSCHSLTSFPLDCYPGLENLWLWECPSIEAITIQGGGLAPKLVAFVVRDCKNLMSLSDQIDLPSLELLWLQWLPKLASFSPRCCLSSKLHTLRVDIGILSSMSKHELGLLFQRLSSLSEIQLWGCSREEDLVNTLLKELLLPKFLQGLALSCFRSLKLLEGNGLQHLISLQRLHIFHCRSLESLPEDQLPSSLELLHIYKCPLLEARYEDRKQKYFSKIAHILVMEKKDDDGVII</sequence>
<keyword evidence="1" id="KW-0611">Plant defense</keyword>
<dbReference type="PANTHER" id="PTHR36766">
    <property type="entry name" value="PLANT BROAD-SPECTRUM MILDEW RESISTANCE PROTEIN RPW8"/>
    <property type="match status" value="1"/>
</dbReference>
<dbReference type="PANTHER" id="PTHR36766:SF30">
    <property type="entry name" value="TIR-NBS TYPE DISEASE RESISTANCE PROTEIN-RELATED"/>
    <property type="match status" value="1"/>
</dbReference>
<dbReference type="InterPro" id="IPR032675">
    <property type="entry name" value="LRR_dom_sf"/>
</dbReference>
<evidence type="ECO:0000313" key="3">
    <source>
        <dbReference type="Proteomes" id="UP001386955"/>
    </source>
</evidence>
<name>A0AAN9SNL7_PSOTE</name>
<reference evidence="2 3" key="1">
    <citation type="submission" date="2024-01" db="EMBL/GenBank/DDBJ databases">
        <title>The genomes of 5 underutilized Papilionoideae crops provide insights into root nodulation and disease resistanc.</title>
        <authorList>
            <person name="Jiang F."/>
        </authorList>
    </citation>
    <scope>NUCLEOTIDE SEQUENCE [LARGE SCALE GENOMIC DNA]</scope>
    <source>
        <strain evidence="2">DUOXIRENSHENG_FW03</strain>
        <tissue evidence="2">Leaves</tissue>
    </source>
</reference>
<keyword evidence="3" id="KW-1185">Reference proteome</keyword>
<evidence type="ECO:0000313" key="2">
    <source>
        <dbReference type="EMBL" id="KAK7401262.1"/>
    </source>
</evidence>
<dbReference type="Gene3D" id="3.80.10.10">
    <property type="entry name" value="Ribonuclease Inhibitor"/>
    <property type="match status" value="2"/>
</dbReference>
<evidence type="ECO:0000256" key="1">
    <source>
        <dbReference type="ARBA" id="ARBA00022821"/>
    </source>
</evidence>
<proteinExistence type="predicted"/>